<reference evidence="3 4" key="1">
    <citation type="journal article" date="2000" name="Arch. Microbiol.">
        <title>Rhodobaca bogoriensis gen. nov. and sp. nov., an alkaliphilic purple nonsulfur bacterium from African Rift Valley soda lakes.</title>
        <authorList>
            <person name="Milford A.D."/>
            <person name="Achenbach L.A."/>
            <person name="Jung D.O."/>
            <person name="Madigan M.T."/>
        </authorList>
    </citation>
    <scope>NUCLEOTIDE SEQUENCE [LARGE SCALE GENOMIC DNA]</scope>
    <source>
        <strain evidence="3 4">2376</strain>
    </source>
</reference>
<dbReference type="PROSITE" id="PS51257">
    <property type="entry name" value="PROKAR_LIPOPROTEIN"/>
    <property type="match status" value="1"/>
</dbReference>
<comment type="caution">
    <text evidence="3">The sequence shown here is derived from an EMBL/GenBank/DDBJ whole genome shotgun (WGS) entry which is preliminary data.</text>
</comment>
<dbReference type="RefSeq" id="WP_179906680.1">
    <property type="nucleotide sequence ID" value="NZ_JACBXS010000027.1"/>
</dbReference>
<keyword evidence="2" id="KW-0732">Signal</keyword>
<dbReference type="AlphaFoldDB" id="A0A7Z0KZZ8"/>
<protein>
    <submittedName>
        <fullName evidence="3">Excalibur calcium-binding domain-containing protein</fullName>
    </submittedName>
</protein>
<evidence type="ECO:0000256" key="1">
    <source>
        <dbReference type="SAM" id="MobiDB-lite"/>
    </source>
</evidence>
<feature type="signal peptide" evidence="2">
    <location>
        <begin position="1"/>
        <end position="16"/>
    </location>
</feature>
<feature type="compositionally biased region" description="Low complexity" evidence="1">
    <location>
        <begin position="97"/>
        <end position="140"/>
    </location>
</feature>
<feature type="region of interest" description="Disordered" evidence="1">
    <location>
        <begin position="57"/>
        <end position="85"/>
    </location>
</feature>
<organism evidence="3 4">
    <name type="scientific">Rhabdonatronobacter sediminivivens</name>
    <dbReference type="NCBI Taxonomy" id="2743469"/>
    <lineage>
        <taxon>Bacteria</taxon>
        <taxon>Pseudomonadati</taxon>
        <taxon>Pseudomonadota</taxon>
        <taxon>Alphaproteobacteria</taxon>
        <taxon>Rhodobacterales</taxon>
        <taxon>Paracoccaceae</taxon>
        <taxon>Rhabdonatronobacter</taxon>
    </lineage>
</organism>
<keyword evidence="4" id="KW-1185">Reference proteome</keyword>
<dbReference type="EMBL" id="JACBXS010000027">
    <property type="protein sequence ID" value="NYS25881.1"/>
    <property type="molecule type" value="Genomic_DNA"/>
</dbReference>
<evidence type="ECO:0000313" key="3">
    <source>
        <dbReference type="EMBL" id="NYS25881.1"/>
    </source>
</evidence>
<proteinExistence type="predicted"/>
<dbReference type="Proteomes" id="UP000529417">
    <property type="component" value="Unassembled WGS sequence"/>
</dbReference>
<gene>
    <name evidence="3" type="ORF">HUK65_12860</name>
</gene>
<accession>A0A7Z0KZZ8</accession>
<evidence type="ECO:0000256" key="2">
    <source>
        <dbReference type="SAM" id="SignalP"/>
    </source>
</evidence>
<feature type="compositionally biased region" description="Polar residues" evidence="1">
    <location>
        <begin position="141"/>
        <end position="160"/>
    </location>
</feature>
<evidence type="ECO:0000313" key="4">
    <source>
        <dbReference type="Proteomes" id="UP000529417"/>
    </source>
</evidence>
<name>A0A7Z0KZZ8_9RHOB</name>
<feature type="region of interest" description="Disordered" evidence="1">
    <location>
        <begin position="97"/>
        <end position="160"/>
    </location>
</feature>
<feature type="chain" id="PRO_5030900239" evidence="2">
    <location>
        <begin position="17"/>
        <end position="268"/>
    </location>
</feature>
<sequence>MIRTVAASLIAVTALAACDPEPPYSNVQANPGGGVGFSDYRAYMRAQEELSRIRAAQARQGATAQNPVMQVNPGRPQSEAGSGSIGAEAVAALRPGAAAASSPVQQPPAAQTAQASPPQDVGAPLSALAPQDAAPAAQEAGVSSQTFTPQPFGTARQNRVVQRDHVPQVRVDSVPQGEGGPNLFAYALSTTHNVGQERYTRSNPLRWRRWERACAQFRTQDEAQEAFLAAGGPERDPNHLDPDGDGFACWWDPAPFREAARAARLGRP</sequence>